<feature type="domain" description="PARG helical" evidence="7">
    <location>
        <begin position="228"/>
        <end position="345"/>
    </location>
</feature>
<feature type="domain" description="PARG catalytic Macro" evidence="6">
    <location>
        <begin position="353"/>
        <end position="556"/>
    </location>
</feature>
<gene>
    <name evidence="8" type="ORF">COCON_G00168400</name>
</gene>
<evidence type="ECO:0000256" key="3">
    <source>
        <dbReference type="ARBA" id="ARBA00022801"/>
    </source>
</evidence>
<feature type="compositionally biased region" description="Low complexity" evidence="5">
    <location>
        <begin position="69"/>
        <end position="84"/>
    </location>
</feature>
<comment type="caution">
    <text evidence="8">The sequence shown here is derived from an EMBL/GenBank/DDBJ whole genome shotgun (WGS) entry which is preliminary data.</text>
</comment>
<keyword evidence="3" id="KW-0378">Hydrolase</keyword>
<protein>
    <recommendedName>
        <fullName evidence="2">poly(ADP-ribose) glycohydrolase</fullName>
        <ecNumber evidence="2">3.2.1.143</ecNumber>
    </recommendedName>
</protein>
<accession>A0A9Q1D7A8</accession>
<dbReference type="PANTHER" id="PTHR12837">
    <property type="entry name" value="POLY ADP-RIBOSE GLYCOHYDROLASE"/>
    <property type="match status" value="1"/>
</dbReference>
<evidence type="ECO:0000259" key="7">
    <source>
        <dbReference type="Pfam" id="PF20811"/>
    </source>
</evidence>
<evidence type="ECO:0000313" key="9">
    <source>
        <dbReference type="Proteomes" id="UP001152803"/>
    </source>
</evidence>
<organism evidence="8 9">
    <name type="scientific">Conger conger</name>
    <name type="common">Conger eel</name>
    <name type="synonym">Muraena conger</name>
    <dbReference type="NCBI Taxonomy" id="82655"/>
    <lineage>
        <taxon>Eukaryota</taxon>
        <taxon>Metazoa</taxon>
        <taxon>Chordata</taxon>
        <taxon>Craniata</taxon>
        <taxon>Vertebrata</taxon>
        <taxon>Euteleostomi</taxon>
        <taxon>Actinopterygii</taxon>
        <taxon>Neopterygii</taxon>
        <taxon>Teleostei</taxon>
        <taxon>Anguilliformes</taxon>
        <taxon>Congridae</taxon>
        <taxon>Conger</taxon>
    </lineage>
</organism>
<dbReference type="GO" id="GO:1990966">
    <property type="term" value="P:ATP generation from poly-ADP-D-ribose"/>
    <property type="evidence" value="ECO:0007669"/>
    <property type="project" value="TreeGrafter"/>
</dbReference>
<dbReference type="InterPro" id="IPR046372">
    <property type="entry name" value="PARG_cat_C"/>
</dbReference>
<feature type="region of interest" description="Disordered" evidence="5">
    <location>
        <begin position="1"/>
        <end position="107"/>
    </location>
</feature>
<dbReference type="InterPro" id="IPR048362">
    <property type="entry name" value="PARG_helical"/>
</dbReference>
<keyword evidence="9" id="KW-1185">Reference proteome</keyword>
<dbReference type="Proteomes" id="UP001152803">
    <property type="component" value="Unassembled WGS sequence"/>
</dbReference>
<evidence type="ECO:0000256" key="2">
    <source>
        <dbReference type="ARBA" id="ARBA00012255"/>
    </source>
</evidence>
<dbReference type="Pfam" id="PF20811">
    <property type="entry name" value="PARG_cat_N"/>
    <property type="match status" value="1"/>
</dbReference>
<dbReference type="GO" id="GO:0009225">
    <property type="term" value="P:nucleotide-sugar metabolic process"/>
    <property type="evidence" value="ECO:0007669"/>
    <property type="project" value="TreeGrafter"/>
</dbReference>
<dbReference type="GO" id="GO:0006282">
    <property type="term" value="P:regulation of DNA repair"/>
    <property type="evidence" value="ECO:0007669"/>
    <property type="project" value="InterPro"/>
</dbReference>
<sequence>MDAADGFPEEGSRGLNEATGAMKGSSVMKKTRNDSSQVADIVSPGRKRQSPDRMGSERMDCDETHSRAASKTASKPSTSVTASAPKREGADLRGAAGGRDDGAVGENSLSELRKVPRKLMGALQFSNSHTILVDVNLYAKGTIVARNGLALWDAYSVRMPYMEQNKLQGESRWEKIKTSLRNLEKPWSLTAKDVEKNIKRYNPKYKDEWSFDALQKFFEVIDGDEGKSLTRTLKRMAGLALELPEVCPKGIPLLRTGKSHSITLSQKQIACLLANAFFCTFPYRNATNPQAEYAKYPTINFHSLFGRWSERKMQKFRAIFHYFRVVTGAEKKEWKVPEGLVTFSREYISESSIPSWKRCSEHLTNLNIFSEGTIEGSGQDKLQVDFACSLVGGGVLASGLVQEEILFLVHPELIVARLFTEKLGDTECLRITGAQQYSEYYGYKDEFTWVKHHEDNTERDEWLRRKRQIVAIDALDFKNPKDQFHMKKVDRELNKAYCGFTGDSETHCYYPTIATGNWGCGAFGGDVRLKALIQMMAAAVAKRDMAYFTFGDRGLKQELEEMHHFLTQRNITVGRLYRTLEHFCYALNTGNQRASDLYNYIRTAVKDTTSLI</sequence>
<evidence type="ECO:0000256" key="4">
    <source>
        <dbReference type="PIRSR" id="PIRSR607724-1"/>
    </source>
</evidence>
<dbReference type="GO" id="GO:0005737">
    <property type="term" value="C:cytoplasm"/>
    <property type="evidence" value="ECO:0007669"/>
    <property type="project" value="TreeGrafter"/>
</dbReference>
<feature type="active site" evidence="4">
    <location>
        <position position="385"/>
    </location>
</feature>
<evidence type="ECO:0000259" key="6">
    <source>
        <dbReference type="Pfam" id="PF05028"/>
    </source>
</evidence>
<dbReference type="Pfam" id="PF05028">
    <property type="entry name" value="PARG_cat_C"/>
    <property type="match status" value="1"/>
</dbReference>
<dbReference type="InterPro" id="IPR007724">
    <property type="entry name" value="Poly_GlycHdrlase"/>
</dbReference>
<proteinExistence type="inferred from homology"/>
<evidence type="ECO:0000256" key="1">
    <source>
        <dbReference type="ARBA" id="ARBA00009545"/>
    </source>
</evidence>
<feature type="compositionally biased region" description="Basic and acidic residues" evidence="5">
    <location>
        <begin position="49"/>
        <end position="66"/>
    </location>
</feature>
<dbReference type="GO" id="GO:0004649">
    <property type="term" value="F:poly(ADP-ribose) glycohydrolase activity"/>
    <property type="evidence" value="ECO:0007669"/>
    <property type="project" value="UniProtKB-EC"/>
</dbReference>
<dbReference type="AlphaFoldDB" id="A0A9Q1D7A8"/>
<evidence type="ECO:0000256" key="5">
    <source>
        <dbReference type="SAM" id="MobiDB-lite"/>
    </source>
</evidence>
<comment type="similarity">
    <text evidence="1">Belongs to the poly(ADP-ribose) glycohydrolase family.</text>
</comment>
<name>A0A9Q1D7A8_CONCO</name>
<dbReference type="OrthoDB" id="1937899at2759"/>
<feature type="active site" evidence="4">
    <location>
        <position position="403"/>
    </location>
</feature>
<dbReference type="GO" id="GO:0005975">
    <property type="term" value="P:carbohydrate metabolic process"/>
    <property type="evidence" value="ECO:0007669"/>
    <property type="project" value="InterPro"/>
</dbReference>
<feature type="active site" evidence="4">
    <location>
        <position position="404"/>
    </location>
</feature>
<reference evidence="8" key="1">
    <citation type="journal article" date="2023" name="Science">
        <title>Genome structures resolve the early diversification of teleost fishes.</title>
        <authorList>
            <person name="Parey E."/>
            <person name="Louis A."/>
            <person name="Montfort J."/>
            <person name="Bouchez O."/>
            <person name="Roques C."/>
            <person name="Iampietro C."/>
            <person name="Lluch J."/>
            <person name="Castinel A."/>
            <person name="Donnadieu C."/>
            <person name="Desvignes T."/>
            <person name="Floi Bucao C."/>
            <person name="Jouanno E."/>
            <person name="Wen M."/>
            <person name="Mejri S."/>
            <person name="Dirks R."/>
            <person name="Jansen H."/>
            <person name="Henkel C."/>
            <person name="Chen W.J."/>
            <person name="Zahm M."/>
            <person name="Cabau C."/>
            <person name="Klopp C."/>
            <person name="Thompson A.W."/>
            <person name="Robinson-Rechavi M."/>
            <person name="Braasch I."/>
            <person name="Lecointre G."/>
            <person name="Bobe J."/>
            <person name="Postlethwait J.H."/>
            <person name="Berthelot C."/>
            <person name="Roest Crollius H."/>
            <person name="Guiguen Y."/>
        </authorList>
    </citation>
    <scope>NUCLEOTIDE SEQUENCE</scope>
    <source>
        <strain evidence="8">Concon-B</strain>
    </source>
</reference>
<dbReference type="GO" id="GO:0005634">
    <property type="term" value="C:nucleus"/>
    <property type="evidence" value="ECO:0007669"/>
    <property type="project" value="TreeGrafter"/>
</dbReference>
<dbReference type="EMBL" id="JAFJMO010000012">
    <property type="protein sequence ID" value="KAJ8261117.1"/>
    <property type="molecule type" value="Genomic_DNA"/>
</dbReference>
<dbReference type="EC" id="3.2.1.143" evidence="2"/>
<dbReference type="PANTHER" id="PTHR12837:SF9">
    <property type="entry name" value="POLY(ADP-RIBOSE) GLYCOHYDROLASE"/>
    <property type="match status" value="1"/>
</dbReference>
<evidence type="ECO:0000313" key="8">
    <source>
        <dbReference type="EMBL" id="KAJ8261117.1"/>
    </source>
</evidence>